<dbReference type="Proteomes" id="UP001595699">
    <property type="component" value="Unassembled WGS sequence"/>
</dbReference>
<organism evidence="2 3">
    <name type="scientific">Tenggerimyces flavus</name>
    <dbReference type="NCBI Taxonomy" id="1708749"/>
    <lineage>
        <taxon>Bacteria</taxon>
        <taxon>Bacillati</taxon>
        <taxon>Actinomycetota</taxon>
        <taxon>Actinomycetes</taxon>
        <taxon>Propionibacteriales</taxon>
        <taxon>Nocardioidaceae</taxon>
        <taxon>Tenggerimyces</taxon>
    </lineage>
</organism>
<protein>
    <recommendedName>
        <fullName evidence="4">Lipoprotein</fullName>
    </recommendedName>
</protein>
<feature type="signal peptide" evidence="1">
    <location>
        <begin position="1"/>
        <end position="22"/>
    </location>
</feature>
<feature type="chain" id="PRO_5046516574" description="Lipoprotein" evidence="1">
    <location>
        <begin position="23"/>
        <end position="236"/>
    </location>
</feature>
<reference evidence="3" key="1">
    <citation type="journal article" date="2019" name="Int. J. Syst. Evol. Microbiol.">
        <title>The Global Catalogue of Microorganisms (GCM) 10K type strain sequencing project: providing services to taxonomists for standard genome sequencing and annotation.</title>
        <authorList>
            <consortium name="The Broad Institute Genomics Platform"/>
            <consortium name="The Broad Institute Genome Sequencing Center for Infectious Disease"/>
            <person name="Wu L."/>
            <person name="Ma J."/>
        </authorList>
    </citation>
    <scope>NUCLEOTIDE SEQUENCE [LARGE SCALE GENOMIC DNA]</scope>
    <source>
        <strain evidence="3">CGMCC 4.7241</strain>
    </source>
</reference>
<proteinExistence type="predicted"/>
<comment type="caution">
    <text evidence="2">The sequence shown here is derived from an EMBL/GenBank/DDBJ whole genome shotgun (WGS) entry which is preliminary data.</text>
</comment>
<dbReference type="PROSITE" id="PS51257">
    <property type="entry name" value="PROKAR_LIPOPROTEIN"/>
    <property type="match status" value="1"/>
</dbReference>
<dbReference type="RefSeq" id="WP_205117376.1">
    <property type="nucleotide sequence ID" value="NZ_JAFBCM010000001.1"/>
</dbReference>
<dbReference type="EMBL" id="JBHRZH010000006">
    <property type="protein sequence ID" value="MFC3761162.1"/>
    <property type="molecule type" value="Genomic_DNA"/>
</dbReference>
<gene>
    <name evidence="2" type="ORF">ACFOUW_09945</name>
</gene>
<name>A0ABV7Y7Q4_9ACTN</name>
<evidence type="ECO:0008006" key="4">
    <source>
        <dbReference type="Google" id="ProtNLM"/>
    </source>
</evidence>
<keyword evidence="1" id="KW-0732">Signal</keyword>
<evidence type="ECO:0000313" key="2">
    <source>
        <dbReference type="EMBL" id="MFC3761162.1"/>
    </source>
</evidence>
<keyword evidence="3" id="KW-1185">Reference proteome</keyword>
<accession>A0ABV7Y7Q4</accession>
<sequence length="236" mass="24609">MRRLAGLLVVLALAGCSWGDSAAERLAKDRATLLGRQMTIGVSPDFTALDLVRRAPDDPEVSFLRADGTSRAQNVVIVARITARYPSQKFSTDDPEATMCFEYQYGGWTGAGDDPKVVGCPSGPPLVISIPPPPPSLPADALKRVTAALKGLPNADEASVRAAVGATITEPGATFDVLAHDGWTGIAVRAGSDCLLARVDGKATEVWVPPRVTIQPGELTCSADTAALGLAKKGPH</sequence>
<evidence type="ECO:0000313" key="3">
    <source>
        <dbReference type="Proteomes" id="UP001595699"/>
    </source>
</evidence>
<evidence type="ECO:0000256" key="1">
    <source>
        <dbReference type="SAM" id="SignalP"/>
    </source>
</evidence>